<reference evidence="3 4" key="1">
    <citation type="submission" date="2024-09" db="EMBL/GenBank/DDBJ databases">
        <authorList>
            <person name="Sun Q."/>
            <person name="Mori K."/>
        </authorList>
    </citation>
    <scope>NUCLEOTIDE SEQUENCE [LARGE SCALE GENOMIC DNA]</scope>
    <source>
        <strain evidence="3 4">NCAIM B.02537</strain>
    </source>
</reference>
<dbReference type="PANTHER" id="PTHR30469">
    <property type="entry name" value="MULTIDRUG RESISTANCE PROTEIN MDTA"/>
    <property type="match status" value="1"/>
</dbReference>
<dbReference type="EMBL" id="JBHLTL010000001">
    <property type="protein sequence ID" value="MFC0588059.1"/>
    <property type="molecule type" value="Genomic_DNA"/>
</dbReference>
<dbReference type="Pfam" id="PF25967">
    <property type="entry name" value="RND-MFP_C"/>
    <property type="match status" value="1"/>
</dbReference>
<proteinExistence type="inferred from homology"/>
<dbReference type="InterPro" id="IPR058627">
    <property type="entry name" value="MdtA-like_C"/>
</dbReference>
<dbReference type="InterPro" id="IPR006143">
    <property type="entry name" value="RND_pump_MFP"/>
</dbReference>
<protein>
    <submittedName>
        <fullName evidence="3">Efflux RND transporter periplasmic adaptor subunit</fullName>
    </submittedName>
</protein>
<dbReference type="Gene3D" id="2.40.420.20">
    <property type="match status" value="1"/>
</dbReference>
<comment type="similarity">
    <text evidence="1">Belongs to the membrane fusion protein (MFP) (TC 8.A.1) family.</text>
</comment>
<name>A0ABV6PE15_9SPHN</name>
<dbReference type="Gene3D" id="1.10.287.470">
    <property type="entry name" value="Helix hairpin bin"/>
    <property type="match status" value="1"/>
</dbReference>
<comment type="caution">
    <text evidence="3">The sequence shown here is derived from an EMBL/GenBank/DDBJ whole genome shotgun (WGS) entry which is preliminary data.</text>
</comment>
<evidence type="ECO:0000313" key="4">
    <source>
        <dbReference type="Proteomes" id="UP001589943"/>
    </source>
</evidence>
<keyword evidence="4" id="KW-1185">Reference proteome</keyword>
<dbReference type="Proteomes" id="UP001589943">
    <property type="component" value="Unassembled WGS sequence"/>
</dbReference>
<accession>A0ABV6PE15</accession>
<dbReference type="NCBIfam" id="TIGR01730">
    <property type="entry name" value="RND_mfp"/>
    <property type="match status" value="1"/>
</dbReference>
<organism evidence="3 4">
    <name type="scientific">Novosphingobium aquiterrae</name>
    <dbReference type="NCBI Taxonomy" id="624388"/>
    <lineage>
        <taxon>Bacteria</taxon>
        <taxon>Pseudomonadati</taxon>
        <taxon>Pseudomonadota</taxon>
        <taxon>Alphaproteobacteria</taxon>
        <taxon>Sphingomonadales</taxon>
        <taxon>Sphingomonadaceae</taxon>
        <taxon>Novosphingobium</taxon>
    </lineage>
</organism>
<dbReference type="Gene3D" id="2.40.50.100">
    <property type="match status" value="1"/>
</dbReference>
<sequence length="346" mass="35819">MLRYLVQGLAILVIAACSSPPPKPENRVFDVRVTQVGSRATAAMLSAVGTVHLRRETTLAFTSPGRIARISVNEGDRVARGQVLAALDMTTVDAQLAAADAEQVRTAAELKRSAALLDKGWVTKARLDNARAAYQSAVATSRVRRFAANTARIVARGGGVVLARPAEPAQTVDAGTPVLVVGDERAGYVLRLPVSDRDAVRLRAGAPAMVKIAALGEGEIAATVSQIGGRADPATGTFAVELALPSLPGLRSGQIGSAQLTVSESAGDGALLVPPAALFASRAGEGFVYVVPAGSNRVMLRKVSVADARDGGLVVTKGLAPGEWVVVSNLDRLSDQTKVNPVRAAR</sequence>
<evidence type="ECO:0000256" key="1">
    <source>
        <dbReference type="ARBA" id="ARBA00009477"/>
    </source>
</evidence>
<feature type="domain" description="Multidrug resistance protein MdtA-like C-terminal permuted SH3" evidence="2">
    <location>
        <begin position="270"/>
        <end position="332"/>
    </location>
</feature>
<dbReference type="PANTHER" id="PTHR30469:SF15">
    <property type="entry name" value="HLYD FAMILY OF SECRETION PROTEINS"/>
    <property type="match status" value="1"/>
</dbReference>
<gene>
    <name evidence="3" type="ORF">ACFFF7_01395</name>
</gene>
<evidence type="ECO:0000313" key="3">
    <source>
        <dbReference type="EMBL" id="MFC0588059.1"/>
    </source>
</evidence>
<dbReference type="RefSeq" id="WP_379479569.1">
    <property type="nucleotide sequence ID" value="NZ_JBHLTL010000001.1"/>
</dbReference>
<evidence type="ECO:0000259" key="2">
    <source>
        <dbReference type="Pfam" id="PF25967"/>
    </source>
</evidence>
<dbReference type="PROSITE" id="PS51257">
    <property type="entry name" value="PROKAR_LIPOPROTEIN"/>
    <property type="match status" value="1"/>
</dbReference>
<dbReference type="Gene3D" id="2.40.30.170">
    <property type="match status" value="1"/>
</dbReference>
<dbReference type="SUPFAM" id="SSF111369">
    <property type="entry name" value="HlyD-like secretion proteins"/>
    <property type="match status" value="1"/>
</dbReference>